<evidence type="ECO:0000259" key="9">
    <source>
        <dbReference type="Pfam" id="PF04575"/>
    </source>
</evidence>
<accession>A0A7S9LNH7</accession>
<organism evidence="11 12">
    <name type="scientific">Pontivivens ytuae</name>
    <dbReference type="NCBI Taxonomy" id="2789856"/>
    <lineage>
        <taxon>Bacteria</taxon>
        <taxon>Pseudomonadati</taxon>
        <taxon>Pseudomonadota</taxon>
        <taxon>Alphaproteobacteria</taxon>
        <taxon>Rhodobacterales</taxon>
        <taxon>Paracoccaceae</taxon>
        <taxon>Pontivivens</taxon>
    </lineage>
</organism>
<gene>
    <name evidence="11" type="ORF">I0K15_10560</name>
</gene>
<dbReference type="InterPro" id="IPR057556">
    <property type="entry name" value="TPR_Slam"/>
</dbReference>
<evidence type="ECO:0000256" key="6">
    <source>
        <dbReference type="ARBA" id="ARBA00023237"/>
    </source>
</evidence>
<dbReference type="SUPFAM" id="SSF48452">
    <property type="entry name" value="TPR-like"/>
    <property type="match status" value="1"/>
</dbReference>
<dbReference type="RefSeq" id="WP_196101486.1">
    <property type="nucleotide sequence ID" value="NZ_CP064942.1"/>
</dbReference>
<keyword evidence="2" id="KW-1134">Transmembrane beta strand</keyword>
<dbReference type="GO" id="GO:0009279">
    <property type="term" value="C:cell outer membrane"/>
    <property type="evidence" value="ECO:0007669"/>
    <property type="project" value="UniProtKB-SubCell"/>
</dbReference>
<reference evidence="11 12" key="1">
    <citation type="submission" date="2020-11" db="EMBL/GenBank/DDBJ databases">
        <title>Description of Pontivivens ytuae sp. nov. isolated from deep sea sediment of Mariana Trench.</title>
        <authorList>
            <person name="Wang Z."/>
            <person name="Sun Q.-L."/>
            <person name="Xu X.-D."/>
            <person name="Tang Y.-Z."/>
            <person name="Zhang J."/>
        </authorList>
    </citation>
    <scope>NUCLEOTIDE SEQUENCE [LARGE SCALE GENOMIC DNA]</scope>
    <source>
        <strain evidence="11 12">MT2928</strain>
    </source>
</reference>
<evidence type="ECO:0000256" key="7">
    <source>
        <dbReference type="ARBA" id="ARBA00023609"/>
    </source>
</evidence>
<evidence type="ECO:0000256" key="1">
    <source>
        <dbReference type="ARBA" id="ARBA00004571"/>
    </source>
</evidence>
<keyword evidence="5" id="KW-0472">Membrane</keyword>
<comment type="subcellular location">
    <subcellularLocation>
        <location evidence="1">Cell outer membrane</location>
        <topology evidence="1">Multi-pass membrane protein</topology>
    </subcellularLocation>
</comment>
<keyword evidence="3" id="KW-0812">Transmembrane</keyword>
<dbReference type="Pfam" id="PF04575">
    <property type="entry name" value="SlipAM"/>
    <property type="match status" value="1"/>
</dbReference>
<dbReference type="AlphaFoldDB" id="A0A7S9LNH7"/>
<evidence type="ECO:0000313" key="11">
    <source>
        <dbReference type="EMBL" id="QPH52272.1"/>
    </source>
</evidence>
<feature type="domain" description="Surface lipoprotein assembly modifier N-terminal TPR repeats region" evidence="10">
    <location>
        <begin position="34"/>
        <end position="119"/>
    </location>
</feature>
<evidence type="ECO:0000256" key="3">
    <source>
        <dbReference type="ARBA" id="ARBA00022692"/>
    </source>
</evidence>
<dbReference type="EMBL" id="CP064942">
    <property type="protein sequence ID" value="QPH52272.1"/>
    <property type="molecule type" value="Genomic_DNA"/>
</dbReference>
<keyword evidence="6" id="KW-0998">Cell outer membrane</keyword>
<feature type="signal peptide" evidence="8">
    <location>
        <begin position="1"/>
        <end position="20"/>
    </location>
</feature>
<evidence type="ECO:0000256" key="2">
    <source>
        <dbReference type="ARBA" id="ARBA00022452"/>
    </source>
</evidence>
<dbReference type="InterPro" id="IPR007655">
    <property type="entry name" value="Slam_C"/>
</dbReference>
<evidence type="ECO:0000256" key="8">
    <source>
        <dbReference type="SAM" id="SignalP"/>
    </source>
</evidence>
<feature type="chain" id="PRO_5032655512" evidence="8">
    <location>
        <begin position="21"/>
        <end position="431"/>
    </location>
</feature>
<evidence type="ECO:0000256" key="4">
    <source>
        <dbReference type="ARBA" id="ARBA00022729"/>
    </source>
</evidence>
<dbReference type="Proteomes" id="UP000594800">
    <property type="component" value="Chromosome"/>
</dbReference>
<proteinExistence type="inferred from homology"/>
<evidence type="ECO:0000313" key="12">
    <source>
        <dbReference type="Proteomes" id="UP000594800"/>
    </source>
</evidence>
<keyword evidence="4 8" id="KW-0732">Signal</keyword>
<dbReference type="Pfam" id="PF24575">
    <property type="entry name" value="TPR_Slam"/>
    <property type="match status" value="1"/>
</dbReference>
<name>A0A7S9LNH7_9RHOB</name>
<feature type="domain" description="Surface lipoprotein assembly modifier C-terminal" evidence="9">
    <location>
        <begin position="264"/>
        <end position="431"/>
    </location>
</feature>
<keyword evidence="12" id="KW-1185">Reference proteome</keyword>
<dbReference type="Gene3D" id="1.25.40.10">
    <property type="entry name" value="Tetratricopeptide repeat domain"/>
    <property type="match status" value="1"/>
</dbReference>
<protein>
    <submittedName>
        <fullName evidence="11">DUF560 domain-containing protein</fullName>
    </submittedName>
</protein>
<dbReference type="InterPro" id="IPR011990">
    <property type="entry name" value="TPR-like_helical_dom_sf"/>
</dbReference>
<evidence type="ECO:0000259" key="10">
    <source>
        <dbReference type="Pfam" id="PF24575"/>
    </source>
</evidence>
<dbReference type="KEGG" id="poz:I0K15_10560"/>
<comment type="similarity">
    <text evidence="7">Belongs to the Slam family.</text>
</comment>
<sequence>MSAVLRALALLVLLALPAAAQPAYEDLSQEQQMAVIRAAIVQENYDAAQTLLAASRFDRGDLGYEAAFYQAIIFREGGRLEDAIALLRQIVTERPDIRAARFELAQTLALDGQRDAAEYHLQILAESASNAAEREQFESAIDLLERDNRLSFTGFVTIAPSTNFSNGASTDTIRLFGLPFEIENTEQSGVGLSYGGTGIFAQPIGTDRQLFLAAGAQFNEFPGSDFDNRIFTLRGGIQFGPPLRRLTLELVTDRRDVDGELSDTSQGGRVAARYPLAPRWLADAEFAFADREFERSDDRLVRDLEFTLRHALASNVSVSGGVIVEDTRADTDFNSFDGRGVVFGAARQFANGLVVDGQVEYVARDYDEEFVGLGDRREDRITRVRISALSSRLQFRGIAPRVSLTYTRQNSNVPIFDFDAYGAELTLTRSF</sequence>
<dbReference type="SUPFAM" id="SSF56935">
    <property type="entry name" value="Porins"/>
    <property type="match status" value="1"/>
</dbReference>
<evidence type="ECO:0000256" key="5">
    <source>
        <dbReference type="ARBA" id="ARBA00023136"/>
    </source>
</evidence>